<keyword evidence="2" id="KW-0238">DNA-binding</keyword>
<dbReference type="GO" id="GO:0003677">
    <property type="term" value="F:DNA binding"/>
    <property type="evidence" value="ECO:0007669"/>
    <property type="project" value="UniProtKB-KW"/>
</dbReference>
<dbReference type="GO" id="GO:0003916">
    <property type="term" value="F:DNA topoisomerase activity"/>
    <property type="evidence" value="ECO:0007669"/>
    <property type="project" value="InterPro"/>
</dbReference>
<dbReference type="Proteomes" id="UP001209417">
    <property type="component" value="Unassembled WGS sequence"/>
</dbReference>
<dbReference type="InterPro" id="IPR013498">
    <property type="entry name" value="Topo_IA_Znf"/>
</dbReference>
<sequence length="37" mass="4131">MRQGVCPQCGGQLVLRNGRYGSFYGCSNFPKCKFTLN</sequence>
<dbReference type="Pfam" id="PF01396">
    <property type="entry name" value="Zn_ribbon_Top1"/>
    <property type="match status" value="1"/>
</dbReference>
<evidence type="ECO:0000313" key="2">
    <source>
        <dbReference type="EMBL" id="MCW4130185.1"/>
    </source>
</evidence>
<name>A0AAW5U5D3_9BACT</name>
<reference evidence="2" key="1">
    <citation type="submission" date="2022-11" db="EMBL/GenBank/DDBJ databases">
        <title>Genomic repertoires linked with pathogenic potency of arthritogenic Prevotella copri isolated from the gut of rheumatoid arthritis patients.</title>
        <authorList>
            <person name="Nii T."/>
            <person name="Maeda Y."/>
            <person name="Motooka D."/>
            <person name="Naito M."/>
            <person name="Matsumoto Y."/>
            <person name="Ogawa T."/>
            <person name="Oguro-Igashira E."/>
            <person name="Kishikawa T."/>
            <person name="Yamashita M."/>
            <person name="Koizumi S."/>
            <person name="Kurakawa T."/>
            <person name="Okumura R."/>
            <person name="Kayama H."/>
            <person name="Murakami M."/>
            <person name="Sakaguchi T."/>
            <person name="Das B."/>
            <person name="Nakamura S."/>
            <person name="Okada Y."/>
            <person name="Kumanogoh A."/>
            <person name="Takeda K."/>
        </authorList>
    </citation>
    <scope>NUCLEOTIDE SEQUENCE</scope>
    <source>
        <strain evidence="2">H019-1</strain>
    </source>
</reference>
<dbReference type="GO" id="GO:0005694">
    <property type="term" value="C:chromosome"/>
    <property type="evidence" value="ECO:0007669"/>
    <property type="project" value="InterPro"/>
</dbReference>
<dbReference type="Gene3D" id="3.30.65.10">
    <property type="entry name" value="Bacterial Topoisomerase I, domain 1"/>
    <property type="match status" value="1"/>
</dbReference>
<comment type="caution">
    <text evidence="2">The sequence shown here is derived from an EMBL/GenBank/DDBJ whole genome shotgun (WGS) entry which is preliminary data.</text>
</comment>
<organism evidence="2 3">
    <name type="scientific">Segatella copri</name>
    <dbReference type="NCBI Taxonomy" id="165179"/>
    <lineage>
        <taxon>Bacteria</taxon>
        <taxon>Pseudomonadati</taxon>
        <taxon>Bacteroidota</taxon>
        <taxon>Bacteroidia</taxon>
        <taxon>Bacteroidales</taxon>
        <taxon>Prevotellaceae</taxon>
        <taxon>Segatella</taxon>
    </lineage>
</organism>
<dbReference type="AlphaFoldDB" id="A0AAW5U5D3"/>
<evidence type="ECO:0000313" key="3">
    <source>
        <dbReference type="Proteomes" id="UP001209417"/>
    </source>
</evidence>
<accession>A0AAW5U5D3</accession>
<dbReference type="EMBL" id="JAPDVG010000001">
    <property type="protein sequence ID" value="MCW4130185.1"/>
    <property type="molecule type" value="Genomic_DNA"/>
</dbReference>
<proteinExistence type="predicted"/>
<feature type="domain" description="DNA topoisomerase type IA zn finger" evidence="1">
    <location>
        <begin position="4"/>
        <end position="36"/>
    </location>
</feature>
<evidence type="ECO:0000259" key="1">
    <source>
        <dbReference type="Pfam" id="PF01396"/>
    </source>
</evidence>
<protein>
    <submittedName>
        <fullName evidence="2">Topoisomerase DNA-binding C4 zinc finger domain-containing protein</fullName>
    </submittedName>
</protein>
<gene>
    <name evidence="2" type="ORF">ONT19_00945</name>
</gene>
<dbReference type="GO" id="GO:0006265">
    <property type="term" value="P:DNA topological change"/>
    <property type="evidence" value="ECO:0007669"/>
    <property type="project" value="InterPro"/>
</dbReference>
<dbReference type="SUPFAM" id="SSF57783">
    <property type="entry name" value="Zinc beta-ribbon"/>
    <property type="match status" value="1"/>
</dbReference>